<evidence type="ECO:0000313" key="2">
    <source>
        <dbReference type="Proteomes" id="UP000606786"/>
    </source>
</evidence>
<dbReference type="Proteomes" id="UP000606786">
    <property type="component" value="Unassembled WGS sequence"/>
</dbReference>
<dbReference type="EMBL" id="CAJHJT010000023">
    <property type="protein sequence ID" value="CAD7002165.1"/>
    <property type="molecule type" value="Genomic_DNA"/>
</dbReference>
<protein>
    <submittedName>
        <fullName evidence="1">(Mediterranean fruit fly) hypothetical protein</fullName>
    </submittedName>
</protein>
<sequence length="134" mass="14884">MDMCELHISSSYDPHCGMSLSVKIIDEVDLKTPARHLSQATREKYAKMKMADPNSYTSSGIAMIFDGHLYHKIMRGEIISYPGFPTAQNNIFGSAGGNVEAKIPHHMAATGNFAARCNATALLEIYQRYFSNQH</sequence>
<reference evidence="1" key="1">
    <citation type="submission" date="2020-11" db="EMBL/GenBank/DDBJ databases">
        <authorList>
            <person name="Whitehead M."/>
        </authorList>
    </citation>
    <scope>NUCLEOTIDE SEQUENCE</scope>
    <source>
        <strain evidence="1">EGII</strain>
    </source>
</reference>
<proteinExistence type="predicted"/>
<name>A0A811UW01_CERCA</name>
<gene>
    <name evidence="1" type="ORF">CCAP1982_LOCUS10653</name>
</gene>
<dbReference type="AlphaFoldDB" id="A0A811UW01"/>
<keyword evidence="2" id="KW-1185">Reference proteome</keyword>
<organism evidence="1 2">
    <name type="scientific">Ceratitis capitata</name>
    <name type="common">Mediterranean fruit fly</name>
    <name type="synonym">Tephritis capitata</name>
    <dbReference type="NCBI Taxonomy" id="7213"/>
    <lineage>
        <taxon>Eukaryota</taxon>
        <taxon>Metazoa</taxon>
        <taxon>Ecdysozoa</taxon>
        <taxon>Arthropoda</taxon>
        <taxon>Hexapoda</taxon>
        <taxon>Insecta</taxon>
        <taxon>Pterygota</taxon>
        <taxon>Neoptera</taxon>
        <taxon>Endopterygota</taxon>
        <taxon>Diptera</taxon>
        <taxon>Brachycera</taxon>
        <taxon>Muscomorpha</taxon>
        <taxon>Tephritoidea</taxon>
        <taxon>Tephritidae</taxon>
        <taxon>Ceratitis</taxon>
        <taxon>Ceratitis</taxon>
    </lineage>
</organism>
<comment type="caution">
    <text evidence="1">The sequence shown here is derived from an EMBL/GenBank/DDBJ whole genome shotgun (WGS) entry which is preliminary data.</text>
</comment>
<evidence type="ECO:0000313" key="1">
    <source>
        <dbReference type="EMBL" id="CAD7002165.1"/>
    </source>
</evidence>
<accession>A0A811UW01</accession>